<comment type="similarity">
    <text evidence="1">Belongs to the 'phage' integrase family.</text>
</comment>
<dbReference type="PROSITE" id="PS51900">
    <property type="entry name" value="CB"/>
    <property type="match status" value="1"/>
</dbReference>
<evidence type="ECO:0000256" key="2">
    <source>
        <dbReference type="ARBA" id="ARBA00022908"/>
    </source>
</evidence>
<evidence type="ECO:0000256" key="3">
    <source>
        <dbReference type="ARBA" id="ARBA00023125"/>
    </source>
</evidence>
<sequence>MAWVEKHGCDWRVRYRLDDGTMFSEKGFETEAAANNRAADVESDQRRQQFADPRLAKTRIDEWIREWSDAHGGTAMTWSTYSSHIRNHILPRWSGMAIGDIARIKVKGWVNNTLRKNLADKSAKDILVLFSQILAEAVDEQLIGSNPCRKLRINFEDAPERPHASTDEVDALAGRIRPDDGLLTVTAAYTGMRWGELAGLQWIRTYLDGNPRLVVDPKFGALHEVRGQKLVLGPPKTPASAREVHLPPFLVEELLAHRKRNPDSRFVFPGVRGALRRRSNFRQRVWLPALAGSEALGWAPLNQEMHFHDLRHTHETWLVEDGVPRVLRLERLGHKRKDVDDDYSHVTDVMISRMLEQLQRRWEEDGGWSWIMEGLDEAV</sequence>
<dbReference type="InterPro" id="IPR011010">
    <property type="entry name" value="DNA_brk_join_enz"/>
</dbReference>
<dbReference type="PROSITE" id="PS51898">
    <property type="entry name" value="TYR_RECOMBINASE"/>
    <property type="match status" value="1"/>
</dbReference>
<dbReference type="SUPFAM" id="SSF56349">
    <property type="entry name" value="DNA breaking-rejoining enzymes"/>
    <property type="match status" value="1"/>
</dbReference>
<dbReference type="InterPro" id="IPR002104">
    <property type="entry name" value="Integrase_catalytic"/>
</dbReference>
<keyword evidence="3 5" id="KW-0238">DNA-binding</keyword>
<dbReference type="EMBL" id="BAABBE010000015">
    <property type="protein sequence ID" value="GAA3659182.1"/>
    <property type="molecule type" value="Genomic_DNA"/>
</dbReference>
<dbReference type="InterPro" id="IPR010998">
    <property type="entry name" value="Integrase_recombinase_N"/>
</dbReference>
<keyword evidence="9" id="KW-1185">Reference proteome</keyword>
<dbReference type="Gene3D" id="1.10.443.10">
    <property type="entry name" value="Intergrase catalytic core"/>
    <property type="match status" value="1"/>
</dbReference>
<dbReference type="Pfam" id="PF00589">
    <property type="entry name" value="Phage_integrase"/>
    <property type="match status" value="1"/>
</dbReference>
<protein>
    <submittedName>
        <fullName evidence="8">Tyrosine-type recombinase/integrase</fullName>
    </submittedName>
</protein>
<evidence type="ECO:0000256" key="5">
    <source>
        <dbReference type="PROSITE-ProRule" id="PRU01248"/>
    </source>
</evidence>
<organism evidence="8 9">
    <name type="scientific">Lentzea roselyniae</name>
    <dbReference type="NCBI Taxonomy" id="531940"/>
    <lineage>
        <taxon>Bacteria</taxon>
        <taxon>Bacillati</taxon>
        <taxon>Actinomycetota</taxon>
        <taxon>Actinomycetes</taxon>
        <taxon>Pseudonocardiales</taxon>
        <taxon>Pseudonocardiaceae</taxon>
        <taxon>Lentzea</taxon>
    </lineage>
</organism>
<accession>A0ABP7BFH8</accession>
<dbReference type="Gene3D" id="1.10.150.130">
    <property type="match status" value="1"/>
</dbReference>
<dbReference type="Proteomes" id="UP001500711">
    <property type="component" value="Unassembled WGS sequence"/>
</dbReference>
<evidence type="ECO:0000313" key="8">
    <source>
        <dbReference type="EMBL" id="GAA3659182.1"/>
    </source>
</evidence>
<dbReference type="PANTHER" id="PTHR30629">
    <property type="entry name" value="PROPHAGE INTEGRASE"/>
    <property type="match status" value="1"/>
</dbReference>
<evidence type="ECO:0000313" key="9">
    <source>
        <dbReference type="Proteomes" id="UP001500711"/>
    </source>
</evidence>
<feature type="domain" description="Tyr recombinase" evidence="6">
    <location>
        <begin position="159"/>
        <end position="356"/>
    </location>
</feature>
<feature type="domain" description="Core-binding (CB)" evidence="7">
    <location>
        <begin position="58"/>
        <end position="138"/>
    </location>
</feature>
<dbReference type="PANTHER" id="PTHR30629:SF2">
    <property type="entry name" value="PROPHAGE INTEGRASE INTS-RELATED"/>
    <property type="match status" value="1"/>
</dbReference>
<evidence type="ECO:0000259" key="6">
    <source>
        <dbReference type="PROSITE" id="PS51898"/>
    </source>
</evidence>
<reference evidence="9" key="1">
    <citation type="journal article" date="2019" name="Int. J. Syst. Evol. Microbiol.">
        <title>The Global Catalogue of Microorganisms (GCM) 10K type strain sequencing project: providing services to taxonomists for standard genome sequencing and annotation.</title>
        <authorList>
            <consortium name="The Broad Institute Genomics Platform"/>
            <consortium name="The Broad Institute Genome Sequencing Center for Infectious Disease"/>
            <person name="Wu L."/>
            <person name="Ma J."/>
        </authorList>
    </citation>
    <scope>NUCLEOTIDE SEQUENCE [LARGE SCALE GENOMIC DNA]</scope>
    <source>
        <strain evidence="9">JCM 17494</strain>
    </source>
</reference>
<gene>
    <name evidence="8" type="ORF">GCM10022267_51600</name>
</gene>
<evidence type="ECO:0000259" key="7">
    <source>
        <dbReference type="PROSITE" id="PS51900"/>
    </source>
</evidence>
<evidence type="ECO:0000256" key="4">
    <source>
        <dbReference type="ARBA" id="ARBA00023172"/>
    </source>
</evidence>
<evidence type="ECO:0000256" key="1">
    <source>
        <dbReference type="ARBA" id="ARBA00008857"/>
    </source>
</evidence>
<dbReference type="InterPro" id="IPR013762">
    <property type="entry name" value="Integrase-like_cat_sf"/>
</dbReference>
<keyword evidence="2" id="KW-0229">DNA integration</keyword>
<keyword evidence="4" id="KW-0233">DNA recombination</keyword>
<dbReference type="InterPro" id="IPR050808">
    <property type="entry name" value="Phage_Integrase"/>
</dbReference>
<name>A0ABP7BFH8_9PSEU</name>
<proteinExistence type="inferred from homology"/>
<dbReference type="InterPro" id="IPR044068">
    <property type="entry name" value="CB"/>
</dbReference>
<comment type="caution">
    <text evidence="8">The sequence shown here is derived from an EMBL/GenBank/DDBJ whole genome shotgun (WGS) entry which is preliminary data.</text>
</comment>